<reference evidence="2 3" key="1">
    <citation type="submission" date="2015-09" db="EMBL/GenBank/DDBJ databases">
        <authorList>
            <person name="Jackson K.R."/>
            <person name="Lunt B.L."/>
            <person name="Fisher J.N.B."/>
            <person name="Gardner A.V."/>
            <person name="Bailey M.E."/>
            <person name="Deus L.M."/>
            <person name="Earl A.S."/>
            <person name="Gibby P.D."/>
            <person name="Hartmann K.A."/>
            <person name="Liu J.E."/>
            <person name="Manci A.M."/>
            <person name="Nielsen D.A."/>
            <person name="Solomon M.B."/>
            <person name="Breakwell D.P."/>
            <person name="Burnett S.H."/>
            <person name="Grose J.H."/>
        </authorList>
    </citation>
    <scope>NUCLEOTIDE SEQUENCE [LARGE SCALE GENOMIC DNA]</scope>
    <source>
        <strain evidence="2 3">2789STDY5608636</strain>
    </source>
</reference>
<evidence type="ECO:0000313" key="2">
    <source>
        <dbReference type="EMBL" id="CUI49462.1"/>
    </source>
</evidence>
<gene>
    <name evidence="1" type="ORF">BBN53_04700</name>
    <name evidence="2" type="ORF">ERS370011_00797</name>
</gene>
<evidence type="ECO:0000313" key="3">
    <source>
        <dbReference type="Proteomes" id="UP000053096"/>
    </source>
</evidence>
<dbReference type="EMBL" id="CP016440">
    <property type="protein sequence ID" value="ANY15252.1"/>
    <property type="molecule type" value="Genomic_DNA"/>
</dbReference>
<dbReference type="RefSeq" id="WP_048026608.1">
    <property type="nucleotide sequence ID" value="NZ_CAJGUP010000062.1"/>
</dbReference>
<evidence type="ECO:0000313" key="4">
    <source>
        <dbReference type="Proteomes" id="UP000092950"/>
    </source>
</evidence>
<dbReference type="AlphaFoldDB" id="A0A0J6BR61"/>
<dbReference type="Proteomes" id="UP000092950">
    <property type="component" value="Chromosome"/>
</dbReference>
<dbReference type="EMBL" id="CYTV01000002">
    <property type="protein sequence ID" value="CUI49462.1"/>
    <property type="molecule type" value="Genomic_DNA"/>
</dbReference>
<name>A0A0J6BR61_9BORD</name>
<dbReference type="KEGG" id="bpdz:BBN53_04700"/>
<dbReference type="OrthoDB" id="121807at2"/>
<reference evidence="1 4" key="2">
    <citation type="submission" date="2016-07" db="EMBL/GenBank/DDBJ databases">
        <title>Complete genome sequences of Bordetella pseudohinzii.</title>
        <authorList>
            <person name="Spilker T."/>
            <person name="Darrah R."/>
            <person name="LiPuma J.J."/>
        </authorList>
    </citation>
    <scope>NUCLEOTIDE SEQUENCE [LARGE SCALE GENOMIC DNA]</scope>
    <source>
        <strain evidence="1 4">HI4681</strain>
    </source>
</reference>
<protein>
    <submittedName>
        <fullName evidence="2">Uncharacterized protein</fullName>
    </submittedName>
</protein>
<keyword evidence="4" id="KW-1185">Reference proteome</keyword>
<dbReference type="Proteomes" id="UP000053096">
    <property type="component" value="Unassembled WGS sequence"/>
</dbReference>
<evidence type="ECO:0000313" key="1">
    <source>
        <dbReference type="EMBL" id="ANY15252.1"/>
    </source>
</evidence>
<proteinExistence type="predicted"/>
<sequence>MAGRHPLFEPPRKKTRARLNSLAWVFEPLEDEPGYARRKMFGCDAAYLDGLLCLVVADRAEPWNGLLVCTAQDQHASLMAQMPALRPHPVLGKWLYLPQDHEDFESLASAIVMGVRARDGRIGVAPRRRARKTA</sequence>
<accession>A0A0J6BR61</accession>
<organism evidence="2 3">
    <name type="scientific">Bordetella pseudohinzii</name>
    <dbReference type="NCBI Taxonomy" id="1331258"/>
    <lineage>
        <taxon>Bacteria</taxon>
        <taxon>Pseudomonadati</taxon>
        <taxon>Pseudomonadota</taxon>
        <taxon>Betaproteobacteria</taxon>
        <taxon>Burkholderiales</taxon>
        <taxon>Alcaligenaceae</taxon>
        <taxon>Bordetella</taxon>
    </lineage>
</organism>
<dbReference type="SUPFAM" id="SSF159894">
    <property type="entry name" value="YgaC/TfoX-N like"/>
    <property type="match status" value="1"/>
</dbReference>
<accession>A0A0M7D968</accession>